<dbReference type="InterPro" id="IPR013785">
    <property type="entry name" value="Aldolase_TIM"/>
</dbReference>
<name>A0A1I2B9W6_9BACT</name>
<dbReference type="EMBL" id="FOMX01000015">
    <property type="protein sequence ID" value="SFE52954.1"/>
    <property type="molecule type" value="Genomic_DNA"/>
</dbReference>
<dbReference type="Pfam" id="PF06751">
    <property type="entry name" value="EutB"/>
    <property type="match status" value="1"/>
</dbReference>
<dbReference type="Proteomes" id="UP000199400">
    <property type="component" value="Unassembled WGS sequence"/>
</dbReference>
<dbReference type="InterPro" id="IPR009246">
    <property type="entry name" value="EutC"/>
</dbReference>
<dbReference type="STRING" id="54.SAMN02745121_04555"/>
<dbReference type="GO" id="GO:0008851">
    <property type="term" value="F:ethanolamine ammonia-lyase activity"/>
    <property type="evidence" value="ECO:0007669"/>
    <property type="project" value="InterPro"/>
</dbReference>
<keyword evidence="2" id="KW-1185">Reference proteome</keyword>
<dbReference type="InterPro" id="IPR044939">
    <property type="entry name" value="EutB_dom_2_sf"/>
</dbReference>
<dbReference type="AlphaFoldDB" id="A0A1I2B9W6"/>
<dbReference type="GO" id="GO:0046336">
    <property type="term" value="P:ethanolamine catabolic process"/>
    <property type="evidence" value="ECO:0007669"/>
    <property type="project" value="TreeGrafter"/>
</dbReference>
<evidence type="ECO:0000313" key="2">
    <source>
        <dbReference type="Proteomes" id="UP000199400"/>
    </source>
</evidence>
<gene>
    <name evidence="1" type="ORF">SAMN02745121_04555</name>
</gene>
<keyword evidence="1" id="KW-0456">Lyase</keyword>
<dbReference type="GO" id="GO:0009350">
    <property type="term" value="C:ethanolamine ammonia-lyase complex"/>
    <property type="evidence" value="ECO:0007669"/>
    <property type="project" value="TreeGrafter"/>
</dbReference>
<accession>A0A1I2B9W6</accession>
<dbReference type="PANTHER" id="PTHR39329">
    <property type="entry name" value="ETHANOLAMINE AMMONIA-LYASE HEAVY CHAIN"/>
    <property type="match status" value="1"/>
</dbReference>
<proteinExistence type="predicted"/>
<dbReference type="InterPro" id="IPR042251">
    <property type="entry name" value="EutC_C"/>
</dbReference>
<dbReference type="PANTHER" id="PTHR39329:SF1">
    <property type="entry name" value="ETHANOLAMINE AMMONIA-LYASE LARGE SUBUNIT"/>
    <property type="match status" value="1"/>
</dbReference>
<organism evidence="1 2">
    <name type="scientific">Nannocystis exedens</name>
    <dbReference type="NCBI Taxonomy" id="54"/>
    <lineage>
        <taxon>Bacteria</taxon>
        <taxon>Pseudomonadati</taxon>
        <taxon>Myxococcota</taxon>
        <taxon>Polyangia</taxon>
        <taxon>Nannocystales</taxon>
        <taxon>Nannocystaceae</taxon>
        <taxon>Nannocystis</taxon>
    </lineage>
</organism>
<protein>
    <submittedName>
        <fullName evidence="1">Ethanolamine ammonia-lyase light chain /Ethanolamine ammonia-lyase heavy chain</fullName>
    </submittedName>
</protein>
<dbReference type="Pfam" id="PF05985">
    <property type="entry name" value="EutC"/>
    <property type="match status" value="1"/>
</dbReference>
<dbReference type="GO" id="GO:0006520">
    <property type="term" value="P:amino acid metabolic process"/>
    <property type="evidence" value="ECO:0007669"/>
    <property type="project" value="InterPro"/>
</dbReference>
<dbReference type="GO" id="GO:0005829">
    <property type="term" value="C:cytosol"/>
    <property type="evidence" value="ECO:0007669"/>
    <property type="project" value="TreeGrafter"/>
</dbReference>
<dbReference type="Gene3D" id="3.40.50.11240">
    <property type="entry name" value="Ethanolamine ammonia-lyase light chain (EutC)"/>
    <property type="match status" value="1"/>
</dbReference>
<reference evidence="2" key="1">
    <citation type="submission" date="2016-10" db="EMBL/GenBank/DDBJ databases">
        <authorList>
            <person name="Varghese N."/>
            <person name="Submissions S."/>
        </authorList>
    </citation>
    <scope>NUCLEOTIDE SEQUENCE [LARGE SCALE GENOMIC DNA]</scope>
    <source>
        <strain evidence="2">ATCC 25963</strain>
    </source>
</reference>
<dbReference type="RefSeq" id="WP_096326464.1">
    <property type="nucleotide sequence ID" value="NZ_FOMX01000015.1"/>
</dbReference>
<evidence type="ECO:0000313" key="1">
    <source>
        <dbReference type="EMBL" id="SFE52954.1"/>
    </source>
</evidence>
<dbReference type="Gene3D" id="3.20.20.70">
    <property type="entry name" value="Aldolase class I"/>
    <property type="match status" value="1"/>
</dbReference>
<dbReference type="Gene3D" id="1.10.220.70">
    <property type="entry name" value="lyase"/>
    <property type="match status" value="1"/>
</dbReference>
<sequence length="746" mass="80595">MPVVRVHDAQPDDDLFAYLARTGGDEARRAALVGAANEFKEGDAALGLDAADLSSRTAARRLLANTPVGRLAAAPLFRDELYDALQAALDPCAAAHVAGWSLGQLKTFVLTAGEAEVTQLLPGLASDVVACLVKIMSDAELVALGARLFHPLPGSRLGARGYLGARIQPNSPTDHPDDIRWQVLAGWSYAVGDVVLGTNPVSSEPRSVAAVEAALWDILVGFGLQDTLPHCVLAHIDVQAEVERLAPGTTGIWFQSIAGSDAANATFGLDLDRLRRHARGRTGRWGLYFETGQGADFTNGHGRGVDMVVHEARKYGLARLLKADIADARRRLGLDPAPWVHVNDVAGFIGPEVFRTREQLVRCCLEDIAMAKLHGLMIGLDVCATLHMDIGLDDLDWCLERIAPACPGYLMALPTKNDPMLGYLTTAFQDHVRLRERFATRVDDRMWAFFRDRLGVVDERGRPTARFGDPVWVYLQWCRARGDARPADVVAGEGQAALAAVRARGVAIGEGHGDRPWDLPPALDAEVRSLCADAKASLRAEWRPEFVAKIPGARRLRTRAGDRDEYILRPPTGEALSPAALAELHGLKDSYAGRFDAVLVVSDGLNARALMDDHHLFPFLDVLAPELRAAGLALAPDVFVLHGGRVRAGYAVGAALFADLPGPRRLIHVIGERPGTMHHAFSIYLTAADGAAWADPRAIDHHITRVISGVADTAYPPERAARDAVAMLQDMFSKACPFEHASRGMS</sequence>
<dbReference type="OrthoDB" id="9770909at2"/>
<dbReference type="InterPro" id="IPR010628">
    <property type="entry name" value="EutB"/>
</dbReference>